<feature type="binding site" evidence="3 4">
    <location>
        <begin position="86"/>
        <end position="87"/>
    </location>
    <ligand>
        <name>S-adenosyl-L-methionine</name>
        <dbReference type="ChEBI" id="CHEBI:59789"/>
    </ligand>
</feature>
<comment type="caution">
    <text evidence="3">Lacks conserved residue(s) required for the propagation of feature annotation.</text>
</comment>
<dbReference type="Pfam" id="PF13649">
    <property type="entry name" value="Methyltransf_25"/>
    <property type="match status" value="1"/>
</dbReference>
<feature type="domain" description="Methyltransferase" evidence="5">
    <location>
        <begin position="59"/>
        <end position="153"/>
    </location>
</feature>
<evidence type="ECO:0000259" key="5">
    <source>
        <dbReference type="Pfam" id="PF13649"/>
    </source>
</evidence>
<dbReference type="STRING" id="235205.BAZSYMB_SCAFFOLD00021_25"/>
<name>A0A1H6KK66_9GAMM</name>
<dbReference type="SUPFAM" id="SSF53335">
    <property type="entry name" value="S-adenosyl-L-methionine-dependent methyltransferases"/>
    <property type="match status" value="1"/>
</dbReference>
<comment type="subunit">
    <text evidence="3">Homodimer.</text>
</comment>
<evidence type="ECO:0000313" key="6">
    <source>
        <dbReference type="EMBL" id="SEH76023.1"/>
    </source>
</evidence>
<dbReference type="GO" id="GO:0002098">
    <property type="term" value="P:tRNA wobble uridine modification"/>
    <property type="evidence" value="ECO:0007669"/>
    <property type="project" value="InterPro"/>
</dbReference>
<evidence type="ECO:0000256" key="3">
    <source>
        <dbReference type="HAMAP-Rule" id="MF_01589"/>
    </source>
</evidence>
<accession>A0A1H6KK66</accession>
<dbReference type="GO" id="GO:0008168">
    <property type="term" value="F:methyltransferase activity"/>
    <property type="evidence" value="ECO:0007669"/>
    <property type="project" value="UniProtKB-KW"/>
</dbReference>
<comment type="similarity">
    <text evidence="3">Belongs to the class I-like SAM-binding methyltransferase superfamily. Cx-SAM synthase family.</text>
</comment>
<dbReference type="PIRSF" id="PIRSF006325">
    <property type="entry name" value="MeTrfase_bac"/>
    <property type="match status" value="1"/>
</dbReference>
<comment type="catalytic activity">
    <reaction evidence="3">
        <text>prephenate + S-adenosyl-L-methionine = carboxy-S-adenosyl-L-methionine + 3-phenylpyruvate + H2O</text>
        <dbReference type="Rhea" id="RHEA:51692"/>
        <dbReference type="ChEBI" id="CHEBI:15377"/>
        <dbReference type="ChEBI" id="CHEBI:18005"/>
        <dbReference type="ChEBI" id="CHEBI:29934"/>
        <dbReference type="ChEBI" id="CHEBI:59789"/>
        <dbReference type="ChEBI" id="CHEBI:134278"/>
    </reaction>
</comment>
<dbReference type="Proteomes" id="UP000198559">
    <property type="component" value="Unassembled WGS sequence"/>
</dbReference>
<keyword evidence="6" id="KW-0489">Methyltransferase</keyword>
<evidence type="ECO:0000313" key="7">
    <source>
        <dbReference type="Proteomes" id="UP000198559"/>
    </source>
</evidence>
<keyword evidence="2 3" id="KW-0949">S-adenosyl-L-methionine</keyword>
<gene>
    <name evidence="3" type="primary">cmoA</name>
    <name evidence="6" type="ORF">BAZSYMB_SCAFFOLD00021_25</name>
</gene>
<dbReference type="InterPro" id="IPR029063">
    <property type="entry name" value="SAM-dependent_MTases_sf"/>
</dbReference>
<evidence type="ECO:0000256" key="1">
    <source>
        <dbReference type="ARBA" id="ARBA00022679"/>
    </source>
</evidence>
<reference evidence="7" key="1">
    <citation type="submission" date="2016-06" db="EMBL/GenBank/DDBJ databases">
        <authorList>
            <person name="Petersen J."/>
            <person name="Sayavedra L."/>
        </authorList>
    </citation>
    <scope>NUCLEOTIDE SEQUENCE [LARGE SCALE GENOMIC DNA]</scope>
    <source>
        <strain evidence="7">BazSymB</strain>
    </source>
</reference>
<dbReference type="AlphaFoldDB" id="A0A1H6KK66"/>
<dbReference type="InterPro" id="IPR041698">
    <property type="entry name" value="Methyltransf_25"/>
</dbReference>
<dbReference type="NCBIfam" id="TIGR00740">
    <property type="entry name" value="carboxy-S-adenosyl-L-methionine synthase CmoA"/>
    <property type="match status" value="1"/>
</dbReference>
<feature type="binding site" evidence="3 4">
    <location>
        <position position="127"/>
    </location>
    <ligand>
        <name>S-adenosyl-L-methionine</name>
        <dbReference type="ChEBI" id="CHEBI:59789"/>
    </ligand>
</feature>
<feature type="binding site" evidence="3 4">
    <location>
        <begin position="61"/>
        <end position="63"/>
    </location>
    <ligand>
        <name>S-adenosyl-L-methionine</name>
        <dbReference type="ChEBI" id="CHEBI:59789"/>
    </ligand>
</feature>
<proteinExistence type="inferred from homology"/>
<dbReference type="PANTHER" id="PTHR43861:SF2">
    <property type="entry name" value="CARBOXY-S-ADENOSYL-L-METHIONINE SYNTHASE"/>
    <property type="match status" value="1"/>
</dbReference>
<dbReference type="InterPro" id="IPR005271">
    <property type="entry name" value="CmoA"/>
</dbReference>
<dbReference type="CDD" id="cd02440">
    <property type="entry name" value="AdoMet_MTases"/>
    <property type="match status" value="1"/>
</dbReference>
<sequence>MRDKLFQKKTDLVDFTFDESVANVFDNMVRRSVPGYQSMIEMVGLMVKTYGQDNSNYYDLGASTGAISLVLGLNNNHNNNQIIAVDNSLDMIKKCETNLAGELSNFKTICNNIEDIHIKNASIVVLNLTLQFIKPKQRQTFINTIYQGLNKGGALIVSEKIHFDDKQKQDEITKLHLDFKRANGYNELEIASKRQAIENVLITDSQQTHFARFKNAGFSQSFHHFQCLNFASFLAVK</sequence>
<dbReference type="Gene3D" id="3.40.50.150">
    <property type="entry name" value="Vaccinia Virus protein VP39"/>
    <property type="match status" value="1"/>
</dbReference>
<feature type="binding site" evidence="3 4">
    <location>
        <position position="36"/>
    </location>
    <ligand>
        <name>S-adenosyl-L-methionine</name>
        <dbReference type="ChEBI" id="CHEBI:59789"/>
    </ligand>
</feature>
<comment type="function">
    <text evidence="3">Catalyzes the conversion of S-adenosyl-L-methionine (SAM) to carboxy-S-adenosyl-L-methionine (Cx-SAM).</text>
</comment>
<evidence type="ECO:0000256" key="4">
    <source>
        <dbReference type="PIRSR" id="PIRSR006325-1"/>
    </source>
</evidence>
<dbReference type="PANTHER" id="PTHR43861">
    <property type="entry name" value="TRANS-ACONITATE 2-METHYLTRANSFERASE-RELATED"/>
    <property type="match status" value="1"/>
</dbReference>
<dbReference type="GO" id="GO:1904047">
    <property type="term" value="F:S-adenosyl-L-methionine binding"/>
    <property type="evidence" value="ECO:0007669"/>
    <property type="project" value="UniProtKB-UniRule"/>
</dbReference>
<dbReference type="GO" id="GO:0016743">
    <property type="term" value="F:carboxyl- or carbamoyltransferase activity"/>
    <property type="evidence" value="ECO:0007669"/>
    <property type="project" value="UniProtKB-UniRule"/>
</dbReference>
<protein>
    <recommendedName>
        <fullName evidence="3">Carboxy-S-adenosyl-L-methionine synthase</fullName>
        <shortName evidence="3">Cx-SAM synthase</shortName>
        <ecNumber evidence="3">2.1.3.-</ecNumber>
    </recommendedName>
</protein>
<feature type="binding site" evidence="3">
    <location>
        <position position="194"/>
    </location>
    <ligand>
        <name>S-adenosyl-L-methionine</name>
        <dbReference type="ChEBI" id="CHEBI:59789"/>
    </ligand>
</feature>
<dbReference type="GO" id="GO:0032259">
    <property type="term" value="P:methylation"/>
    <property type="evidence" value="ECO:0007669"/>
    <property type="project" value="UniProtKB-KW"/>
</dbReference>
<organism evidence="6 7">
    <name type="scientific">Bathymodiolus azoricus thioautotrophic gill symbiont</name>
    <dbReference type="NCBI Taxonomy" id="235205"/>
    <lineage>
        <taxon>Bacteria</taxon>
        <taxon>Pseudomonadati</taxon>
        <taxon>Pseudomonadota</taxon>
        <taxon>Gammaproteobacteria</taxon>
        <taxon>sulfur-oxidizing symbionts</taxon>
    </lineage>
</organism>
<dbReference type="HAMAP" id="MF_01589">
    <property type="entry name" value="Cx_SAM_synthase"/>
    <property type="match status" value="1"/>
</dbReference>
<keyword evidence="1 3" id="KW-0808">Transferase</keyword>
<evidence type="ECO:0000256" key="2">
    <source>
        <dbReference type="ARBA" id="ARBA00022691"/>
    </source>
</evidence>
<dbReference type="EC" id="2.1.3.-" evidence="3"/>
<dbReference type="EMBL" id="CVUD02000119">
    <property type="protein sequence ID" value="SEH76023.1"/>
    <property type="molecule type" value="Genomic_DNA"/>
</dbReference>